<dbReference type="GO" id="GO:0005737">
    <property type="term" value="C:cytoplasm"/>
    <property type="evidence" value="ECO:0007669"/>
    <property type="project" value="UniProtKB-SubCell"/>
</dbReference>
<dbReference type="PANTHER" id="PTHR33643">
    <property type="entry name" value="UREASE ACCESSORY PROTEIN D"/>
    <property type="match status" value="1"/>
</dbReference>
<dbReference type="EMBL" id="CP010725">
    <property type="protein sequence ID" value="AUR00775.1"/>
    <property type="molecule type" value="Genomic_DNA"/>
</dbReference>
<evidence type="ECO:0000256" key="4">
    <source>
        <dbReference type="SAM" id="MobiDB-lite"/>
    </source>
</evidence>
<proteinExistence type="inferred from homology"/>
<dbReference type="AlphaFoldDB" id="A0A2I7KDU0"/>
<keyword evidence="3" id="KW-0996">Nickel insertion</keyword>
<gene>
    <name evidence="3 5" type="primary">ureD</name>
    <name evidence="5" type="ORF">PhaeoP88_03454</name>
</gene>
<dbReference type="GO" id="GO:0016151">
    <property type="term" value="F:nickel cation binding"/>
    <property type="evidence" value="ECO:0007669"/>
    <property type="project" value="UniProtKB-UniRule"/>
</dbReference>
<dbReference type="Pfam" id="PF01774">
    <property type="entry name" value="UreD"/>
    <property type="match status" value="1"/>
</dbReference>
<dbReference type="Proteomes" id="UP000236447">
    <property type="component" value="Chromosome"/>
</dbReference>
<evidence type="ECO:0000256" key="3">
    <source>
        <dbReference type="HAMAP-Rule" id="MF_01384"/>
    </source>
</evidence>
<evidence type="ECO:0000313" key="5">
    <source>
        <dbReference type="EMBL" id="AUR00775.1"/>
    </source>
</evidence>
<comment type="function">
    <text evidence="3">Required for maturation of urease via the functional incorporation of the urease nickel metallocenter.</text>
</comment>
<comment type="subcellular location">
    <subcellularLocation>
        <location evidence="3">Cytoplasm</location>
    </subcellularLocation>
</comment>
<reference evidence="5 6" key="1">
    <citation type="journal article" date="2017" name="Front. Microbiol.">
        <title>Phaeobacter piscinae sp. nov., a species of the Roseobacter group and potential aquaculture probiont.</title>
        <authorList>
            <person name="Sonnenschein E.C."/>
            <person name="Phippen C.B.W."/>
            <person name="Nielsen K.F."/>
            <person name="Mateiu R.V."/>
            <person name="Melchiorsen J."/>
            <person name="Gram L."/>
            <person name="Overmann J."/>
            <person name="Freese H.M."/>
        </authorList>
    </citation>
    <scope>NUCLEOTIDE SEQUENCE [LARGE SCALE GENOMIC DNA]</scope>
    <source>
        <strain evidence="5 6">P88</strain>
    </source>
</reference>
<dbReference type="InterPro" id="IPR002669">
    <property type="entry name" value="UreD"/>
</dbReference>
<protein>
    <recommendedName>
        <fullName evidence="3">Urease accessory protein UreD</fullName>
    </recommendedName>
</protein>
<comment type="subunit">
    <text evidence="3">UreD, UreF and UreG form a complex that acts as a GTP-hydrolysis-dependent molecular chaperone, activating the urease apoprotein by helping to assemble the nickel containing metallocenter of UreC. The UreE protein probably delivers the nickel.</text>
</comment>
<evidence type="ECO:0000313" key="6">
    <source>
        <dbReference type="Proteomes" id="UP000236447"/>
    </source>
</evidence>
<organism evidence="5 6">
    <name type="scientific">Phaeobacter inhibens</name>
    <dbReference type="NCBI Taxonomy" id="221822"/>
    <lineage>
        <taxon>Bacteria</taxon>
        <taxon>Pseudomonadati</taxon>
        <taxon>Pseudomonadota</taxon>
        <taxon>Alphaproteobacteria</taxon>
        <taxon>Rhodobacterales</taxon>
        <taxon>Roseobacteraceae</taxon>
        <taxon>Phaeobacter</taxon>
    </lineage>
</organism>
<dbReference type="PANTHER" id="PTHR33643:SF1">
    <property type="entry name" value="UREASE ACCESSORY PROTEIN D"/>
    <property type="match status" value="1"/>
</dbReference>
<accession>A0A2I7KDU0</accession>
<reference evidence="5 6" key="2">
    <citation type="journal article" date="2017" name="Genome Biol. Evol.">
        <title>Trajectories and Drivers of Genome Evolution in Surface-Associated Marine Phaeobacter.</title>
        <authorList>
            <person name="Freese H.M."/>
            <person name="Sikorski J."/>
            <person name="Bunk B."/>
            <person name="Scheuner C."/>
            <person name="Meier-Kolthoff J.P."/>
            <person name="Sproer C."/>
            <person name="Gram L."/>
            <person name="Overmann J."/>
        </authorList>
    </citation>
    <scope>NUCLEOTIDE SEQUENCE [LARGE SCALE GENOMIC DNA]</scope>
    <source>
        <strain evidence="5 6">P88</strain>
    </source>
</reference>
<dbReference type="HAMAP" id="MF_01384">
    <property type="entry name" value="UreD"/>
    <property type="match status" value="1"/>
</dbReference>
<comment type="similarity">
    <text evidence="1 3">Belongs to the UreD family.</text>
</comment>
<evidence type="ECO:0000256" key="1">
    <source>
        <dbReference type="ARBA" id="ARBA00007177"/>
    </source>
</evidence>
<feature type="region of interest" description="Disordered" evidence="4">
    <location>
        <begin position="1"/>
        <end position="20"/>
    </location>
</feature>
<evidence type="ECO:0000256" key="2">
    <source>
        <dbReference type="ARBA" id="ARBA00023186"/>
    </source>
</evidence>
<keyword evidence="3" id="KW-0963">Cytoplasm</keyword>
<sequence>MGLHCDEISSMTPIPSSQCQQSYWPDRACELPVIRDQHAETAPTAAVQPAPPRAVGDISVSTKRRGSASVLAGLRQVGSLKLLFPRTNGAALQGVIVNTAGGVTGGDQLDLNATACTGTSLTLTTQAAERAYRAQPEETGMIRNVLSVESQASLAWLPQETILFQDCNLDRTLTVDLHAQSRLLLCETLVFGRAAMGEKLTRASLNDRIDIRRSGRPLFLDTIRLQGDVAAHLAKPAIAGGAGAVATLVYIAPDAQGRLDPLRAQLGPTAGASLIGDDLLILRALAPDSFALRQMLLPLLRDLYGATLPRPWMI</sequence>
<keyword evidence="2 3" id="KW-0143">Chaperone</keyword>
<feature type="compositionally biased region" description="Polar residues" evidence="4">
    <location>
        <begin position="9"/>
        <end position="20"/>
    </location>
</feature>
<name>A0A2I7KDU0_9RHOB</name>